<keyword evidence="5" id="KW-1185">Reference proteome</keyword>
<comment type="similarity">
    <text evidence="1">Belongs to the SAPS family.</text>
</comment>
<dbReference type="Pfam" id="PF04499">
    <property type="entry name" value="SAPS"/>
    <property type="match status" value="1"/>
</dbReference>
<dbReference type="PANTHER" id="PTHR12634">
    <property type="entry name" value="SIT4 YEAST -ASSOCIATING PROTEIN-RELATED"/>
    <property type="match status" value="1"/>
</dbReference>
<gene>
    <name evidence="4" type="ORF">SteCoe_23226</name>
</gene>
<dbReference type="InterPro" id="IPR007587">
    <property type="entry name" value="SAPS"/>
</dbReference>
<feature type="compositionally biased region" description="Basic and acidic residues" evidence="3">
    <location>
        <begin position="503"/>
        <end position="522"/>
    </location>
</feature>
<evidence type="ECO:0000256" key="2">
    <source>
        <dbReference type="ARBA" id="ARBA00023306"/>
    </source>
</evidence>
<feature type="compositionally biased region" description="Acidic residues" evidence="3">
    <location>
        <begin position="596"/>
        <end position="613"/>
    </location>
</feature>
<feature type="compositionally biased region" description="Basic and acidic residues" evidence="3">
    <location>
        <begin position="532"/>
        <end position="545"/>
    </location>
</feature>
<evidence type="ECO:0000256" key="3">
    <source>
        <dbReference type="SAM" id="MobiDB-lite"/>
    </source>
</evidence>
<organism evidence="4 5">
    <name type="scientific">Stentor coeruleus</name>
    <dbReference type="NCBI Taxonomy" id="5963"/>
    <lineage>
        <taxon>Eukaryota</taxon>
        <taxon>Sar</taxon>
        <taxon>Alveolata</taxon>
        <taxon>Ciliophora</taxon>
        <taxon>Postciliodesmatophora</taxon>
        <taxon>Heterotrichea</taxon>
        <taxon>Heterotrichida</taxon>
        <taxon>Stentoridae</taxon>
        <taxon>Stentor</taxon>
    </lineage>
</organism>
<accession>A0A1R2BKH4</accession>
<dbReference type="Proteomes" id="UP000187209">
    <property type="component" value="Unassembled WGS sequence"/>
</dbReference>
<name>A0A1R2BKH4_9CILI</name>
<reference evidence="4 5" key="1">
    <citation type="submission" date="2016-11" db="EMBL/GenBank/DDBJ databases">
        <title>The macronuclear genome of Stentor coeruleus: a giant cell with tiny introns.</title>
        <authorList>
            <person name="Slabodnick M."/>
            <person name="Ruby J.G."/>
            <person name="Reiff S.B."/>
            <person name="Swart E.C."/>
            <person name="Gosai S."/>
            <person name="Prabakaran S."/>
            <person name="Witkowska E."/>
            <person name="Larue G.E."/>
            <person name="Fisher S."/>
            <person name="Freeman R.M."/>
            <person name="Gunawardena J."/>
            <person name="Chu W."/>
            <person name="Stover N.A."/>
            <person name="Gregory B.D."/>
            <person name="Nowacki M."/>
            <person name="Derisi J."/>
            <person name="Roy S.W."/>
            <person name="Marshall W.F."/>
            <person name="Sood P."/>
        </authorList>
    </citation>
    <scope>NUCLEOTIDE SEQUENCE [LARGE SCALE GENOMIC DNA]</scope>
    <source>
        <strain evidence="4">WM001</strain>
    </source>
</reference>
<feature type="compositionally biased region" description="Basic and acidic residues" evidence="3">
    <location>
        <begin position="623"/>
        <end position="657"/>
    </location>
</feature>
<keyword evidence="2" id="KW-0131">Cell cycle</keyword>
<proteinExistence type="inferred from homology"/>
<feature type="region of interest" description="Disordered" evidence="3">
    <location>
        <begin position="558"/>
        <end position="664"/>
    </location>
</feature>
<dbReference type="EMBL" id="MPUH01000586">
    <property type="protein sequence ID" value="OMJ77231.1"/>
    <property type="molecule type" value="Genomic_DNA"/>
</dbReference>
<dbReference type="GO" id="GO:0019888">
    <property type="term" value="F:protein phosphatase regulator activity"/>
    <property type="evidence" value="ECO:0007669"/>
    <property type="project" value="TreeGrafter"/>
</dbReference>
<dbReference type="OrthoDB" id="313574at2759"/>
<protein>
    <submittedName>
        <fullName evidence="4">Uncharacterized protein</fullName>
    </submittedName>
</protein>
<dbReference type="GO" id="GO:0019903">
    <property type="term" value="F:protein phosphatase binding"/>
    <property type="evidence" value="ECO:0007669"/>
    <property type="project" value="InterPro"/>
</dbReference>
<dbReference type="PANTHER" id="PTHR12634:SF8">
    <property type="entry name" value="FIERY MOUNTAIN, ISOFORM D"/>
    <property type="match status" value="1"/>
</dbReference>
<feature type="region of interest" description="Disordered" evidence="3">
    <location>
        <begin position="495"/>
        <end position="545"/>
    </location>
</feature>
<comment type="caution">
    <text evidence="4">The sequence shown here is derived from an EMBL/GenBank/DDBJ whole genome shotgun (WGS) entry which is preliminary data.</text>
</comment>
<sequence length="664" mass="76737">MFTGSFFSMFSNYRNSSYSLDALLDSPDVTLEKVLEEENVVSQISMQNTKLLDFLSRDKIEALFTFITVMPEEGASNSRCYNFPFISTEILCSDCPPLQDRIFADKELMKNFFDFLNGDGNITLAGYFSRVFQAFLNKRPDEFLQILSDLGYFMDLTKLIHLQSISELIIRLLLCEFRIESCFITERKQLLHQILDDLNNESPIKSQGASQVLSEIIFRFSDINSKANIIEILISKEIVTKIINLGFSNNPIHSSSSLKVIKCILYSPSSRELIYYRHTLFLKILGANIHKFPEILDKKHTNIINTLQENIETLGSDRLNIIEIVLSLVKLESEYLNRMIYNSKVIENIVQLLWKLEWNSLYHVVFLQLSQSILLGKSFELKAALIKYSGFLGKMILNFRTSPRKATYNPKILPGYNGILIRICNILVKLSESSSEIQTLLNQYSQWRSFVNEILMPLNYLENRELGGSSCLAEPEDLMLDENPDVIDEGLPEKVNSMVGTDDNERYEGNEKNHSDIEKNKNTQEIQNSENCEVKDDNPEPDAQDLHWPEKIEEEVELQEEVKIPQTLKNEEESEEEGRKDYEIEPEEIKNQNEVETTEEPREEIEEEPEDNNPNETSVAIKAKNEDKEFFFQDTDKQGLEIEKDPEDNELKQKNTIEDFVSDP</sequence>
<feature type="compositionally biased region" description="Basic and acidic residues" evidence="3">
    <location>
        <begin position="577"/>
        <end position="593"/>
    </location>
</feature>
<evidence type="ECO:0000313" key="5">
    <source>
        <dbReference type="Proteomes" id="UP000187209"/>
    </source>
</evidence>
<dbReference type="AlphaFoldDB" id="A0A1R2BKH4"/>
<evidence type="ECO:0000256" key="1">
    <source>
        <dbReference type="ARBA" id="ARBA00006180"/>
    </source>
</evidence>
<evidence type="ECO:0000313" key="4">
    <source>
        <dbReference type="EMBL" id="OMJ77231.1"/>
    </source>
</evidence>